<dbReference type="InterPro" id="IPR029044">
    <property type="entry name" value="Nucleotide-diphossugar_trans"/>
</dbReference>
<organism evidence="2 3">
    <name type="scientific">Azospirillum brasilense</name>
    <dbReference type="NCBI Taxonomy" id="192"/>
    <lineage>
        <taxon>Bacteria</taxon>
        <taxon>Pseudomonadati</taxon>
        <taxon>Pseudomonadota</taxon>
        <taxon>Alphaproteobacteria</taxon>
        <taxon>Rhodospirillales</taxon>
        <taxon>Azospirillaceae</taxon>
        <taxon>Azospirillum</taxon>
    </lineage>
</organism>
<evidence type="ECO:0000313" key="3">
    <source>
        <dbReference type="Proteomes" id="UP000318529"/>
    </source>
</evidence>
<comment type="caution">
    <text evidence="2">The sequence shown here is derived from an EMBL/GenBank/DDBJ whole genome shotgun (WGS) entry which is preliminary data.</text>
</comment>
<feature type="domain" description="Nucleotidyl transferase" evidence="1">
    <location>
        <begin position="19"/>
        <end position="237"/>
    </location>
</feature>
<evidence type="ECO:0000313" key="2">
    <source>
        <dbReference type="EMBL" id="TWA87428.1"/>
    </source>
</evidence>
<proteinExistence type="predicted"/>
<protein>
    <submittedName>
        <fullName evidence="2">Mannose-1-phosphate guanylyltransferase</fullName>
    </submittedName>
</protein>
<dbReference type="PANTHER" id="PTHR22572">
    <property type="entry name" value="SUGAR-1-PHOSPHATE GUANYL TRANSFERASE"/>
    <property type="match status" value="1"/>
</dbReference>
<evidence type="ECO:0000259" key="1">
    <source>
        <dbReference type="Pfam" id="PF00483"/>
    </source>
</evidence>
<name>A0A560CRE6_AZOBR</name>
<dbReference type="InterPro" id="IPR005835">
    <property type="entry name" value="NTP_transferase_dom"/>
</dbReference>
<dbReference type="InterPro" id="IPR050486">
    <property type="entry name" value="Mannose-1P_guanyltransferase"/>
</dbReference>
<dbReference type="AlphaFoldDB" id="A0A560CRE6"/>
<dbReference type="SUPFAM" id="SSF53448">
    <property type="entry name" value="Nucleotide-diphospho-sugar transferases"/>
    <property type="match status" value="1"/>
</dbReference>
<keyword evidence="2" id="KW-0548">Nucleotidyltransferase</keyword>
<sequence>MRGSTVRPEEALTDIDVTLLAGGLGSRMRGVSGDTPKVLAPIAGRAFLGHLLDHLAAYGARRVVLCLGHLADRVTAWLAQGDTNRSLDVVCQIEPSQMGSAAALAYIRKDLKAGTVLVMSGDTFLDADLRAFVASHRLSGAEASVLCVEVEDAARFGRVEVGPDSRVRQFLDKAPGRGVINAGVYLFSAAFLDRLAASGASSLTRDVLHKMPPGTLHGHIAKARFIDMGTPESLAVAASVIGGRET</sequence>
<keyword evidence="2" id="KW-0808">Transferase</keyword>
<dbReference type="GO" id="GO:0016779">
    <property type="term" value="F:nucleotidyltransferase activity"/>
    <property type="evidence" value="ECO:0007669"/>
    <property type="project" value="UniProtKB-KW"/>
</dbReference>
<dbReference type="Pfam" id="PF00483">
    <property type="entry name" value="NTP_transferase"/>
    <property type="match status" value="1"/>
</dbReference>
<reference evidence="2 3" key="1">
    <citation type="submission" date="2019-06" db="EMBL/GenBank/DDBJ databases">
        <title>Genomic Encyclopedia of Type Strains, Phase IV (KMG-V): Genome sequencing to study the core and pangenomes of soil and plant-associated prokaryotes.</title>
        <authorList>
            <person name="Whitman W."/>
        </authorList>
    </citation>
    <scope>NUCLEOTIDE SEQUENCE [LARGE SCALE GENOMIC DNA]</scope>
    <source>
        <strain evidence="2 3">BR 11650</strain>
    </source>
</reference>
<gene>
    <name evidence="2" type="ORF">FBZ83_101290</name>
</gene>
<dbReference type="Gene3D" id="3.90.550.10">
    <property type="entry name" value="Spore Coat Polysaccharide Biosynthesis Protein SpsA, Chain A"/>
    <property type="match status" value="1"/>
</dbReference>
<dbReference type="EMBL" id="VITH01000001">
    <property type="protein sequence ID" value="TWA87428.1"/>
    <property type="molecule type" value="Genomic_DNA"/>
</dbReference>
<dbReference type="Proteomes" id="UP000318529">
    <property type="component" value="Unassembled WGS sequence"/>
</dbReference>
<accession>A0A560CRE6</accession>